<organism evidence="5 6">
    <name type="scientific">Prescottella soli</name>
    <dbReference type="NCBI Taxonomy" id="1543852"/>
    <lineage>
        <taxon>Bacteria</taxon>
        <taxon>Bacillati</taxon>
        <taxon>Actinomycetota</taxon>
        <taxon>Actinomycetes</taxon>
        <taxon>Mycobacteriales</taxon>
        <taxon>Nocardiaceae</taxon>
        <taxon>Prescottella</taxon>
    </lineage>
</organism>
<dbReference type="PANTHER" id="PTHR47894:SF4">
    <property type="entry name" value="HTH-TYPE TRANSCRIPTIONAL REGULATOR GADX"/>
    <property type="match status" value="1"/>
</dbReference>
<evidence type="ECO:0000259" key="4">
    <source>
        <dbReference type="PROSITE" id="PS01124"/>
    </source>
</evidence>
<gene>
    <name evidence="5" type="ORF">ABEU19_004535</name>
</gene>
<keyword evidence="1" id="KW-0805">Transcription regulation</keyword>
<dbReference type="InterPro" id="IPR020449">
    <property type="entry name" value="Tscrpt_reg_AraC-type_HTH"/>
</dbReference>
<feature type="domain" description="HTH araC/xylS-type" evidence="4">
    <location>
        <begin position="232"/>
        <end position="330"/>
    </location>
</feature>
<dbReference type="Pfam" id="PF12833">
    <property type="entry name" value="HTH_18"/>
    <property type="match status" value="1"/>
</dbReference>
<sequence>MRALRVRISVLNEYVELAQSLGLDPHPVMREAGIDPATFATPDAWIAAQAVNDLLEHTAGATSCDDFGVRMAAGRRISNLGPVGMVAREEPDVRSALEIVLRYMRLYNEAILTRLVEMNGLATLHVEPAQGLQLGRQSIELTVASIARILGSFLQDDWRPLSTCFAHDVPADLDVYHRVLGPHVAFGRDFNGLVLYSSDLDSVNPLSDPLLRPYARQYLDLLTPPEDTSTVDRVRDMIEALLPGGNCSATRIARSLGMDRRTLHRHLAQSEETYTSVVDAVRADLAVRYIARDGRTLTDIAGELGFSDLSAFSRWFRRRFGQSPTAWAATERELGSL</sequence>
<dbReference type="Proteomes" id="UP001629744">
    <property type="component" value="Unassembled WGS sequence"/>
</dbReference>
<evidence type="ECO:0000313" key="5">
    <source>
        <dbReference type="EMBL" id="MFM1730991.1"/>
    </source>
</evidence>
<evidence type="ECO:0000256" key="3">
    <source>
        <dbReference type="ARBA" id="ARBA00023163"/>
    </source>
</evidence>
<dbReference type="SMART" id="SM00342">
    <property type="entry name" value="HTH_ARAC"/>
    <property type="match status" value="1"/>
</dbReference>
<comment type="caution">
    <text evidence="5">The sequence shown here is derived from an EMBL/GenBank/DDBJ whole genome shotgun (WGS) entry which is preliminary data.</text>
</comment>
<dbReference type="PROSITE" id="PS01124">
    <property type="entry name" value="HTH_ARAC_FAMILY_2"/>
    <property type="match status" value="1"/>
</dbReference>
<dbReference type="PANTHER" id="PTHR47894">
    <property type="entry name" value="HTH-TYPE TRANSCRIPTIONAL REGULATOR GADX"/>
    <property type="match status" value="1"/>
</dbReference>
<evidence type="ECO:0000256" key="2">
    <source>
        <dbReference type="ARBA" id="ARBA00023125"/>
    </source>
</evidence>
<accession>A0ABW9G205</accession>
<keyword evidence="2" id="KW-0238">DNA-binding</keyword>
<dbReference type="InterPro" id="IPR018060">
    <property type="entry name" value="HTH_AraC"/>
</dbReference>
<keyword evidence="3" id="KW-0804">Transcription</keyword>
<dbReference type="InterPro" id="IPR009057">
    <property type="entry name" value="Homeodomain-like_sf"/>
</dbReference>
<dbReference type="Gene3D" id="1.10.10.60">
    <property type="entry name" value="Homeodomain-like"/>
    <property type="match status" value="1"/>
</dbReference>
<dbReference type="PRINTS" id="PR00032">
    <property type="entry name" value="HTHARAC"/>
</dbReference>
<evidence type="ECO:0000256" key="1">
    <source>
        <dbReference type="ARBA" id="ARBA00023015"/>
    </source>
</evidence>
<dbReference type="InterPro" id="IPR032687">
    <property type="entry name" value="AraC-type_N"/>
</dbReference>
<dbReference type="EMBL" id="JBDLNU010000006">
    <property type="protein sequence ID" value="MFM1730991.1"/>
    <property type="molecule type" value="Genomic_DNA"/>
</dbReference>
<name>A0ABW9G205_9NOCA</name>
<reference evidence="5 6" key="1">
    <citation type="submission" date="2023-11" db="EMBL/GenBank/DDBJ databases">
        <authorList>
            <person name="Val-Calvo J."/>
            <person name="Scortti M."/>
            <person name="Vazquez-Boland J."/>
        </authorList>
    </citation>
    <scope>NUCLEOTIDE SEQUENCE [LARGE SCALE GENOMIC DNA]</scope>
    <source>
        <strain evidence="5 6">DSM 46662</strain>
    </source>
</reference>
<protein>
    <submittedName>
        <fullName evidence="5">AraC family transcriptional regulator</fullName>
    </submittedName>
</protein>
<dbReference type="SUPFAM" id="SSF46689">
    <property type="entry name" value="Homeodomain-like"/>
    <property type="match status" value="1"/>
</dbReference>
<dbReference type="Pfam" id="PF12625">
    <property type="entry name" value="Arabinose_bd"/>
    <property type="match status" value="1"/>
</dbReference>
<evidence type="ECO:0000313" key="6">
    <source>
        <dbReference type="Proteomes" id="UP001629744"/>
    </source>
</evidence>
<proteinExistence type="predicted"/>
<keyword evidence="6" id="KW-1185">Reference proteome</keyword>